<dbReference type="FunFam" id="1.10.287.950:FF:000001">
    <property type="entry name" value="Methyl-accepting chemotaxis sensory transducer"/>
    <property type="match status" value="1"/>
</dbReference>
<evidence type="ECO:0000259" key="10">
    <source>
        <dbReference type="PROSITE" id="PS50111"/>
    </source>
</evidence>
<dbReference type="RefSeq" id="WP_085227444.1">
    <property type="nucleotide sequence ID" value="NZ_BSQD01000004.1"/>
</dbReference>
<dbReference type="GeneID" id="95553727"/>
<dbReference type="GO" id="GO:0004888">
    <property type="term" value="F:transmembrane signaling receptor activity"/>
    <property type="evidence" value="ECO:0007669"/>
    <property type="project" value="InterPro"/>
</dbReference>
<dbReference type="SMART" id="SM01049">
    <property type="entry name" value="Cache_2"/>
    <property type="match status" value="1"/>
</dbReference>
<sequence>MNRLSLNAKLWLALLVTWLGLSFLGGWAAWQTRSITLTERKAAIRDVVEAADSLVAEYAKMAERHELTEEQARQQAMARLATIRFPGNGYLMITTAAPVVIMHPTLADLRNKDVSQYADTDGKRFFVDLVKVAQADGQGFVDYMARLPGKKDRVPKLSFVKRFAPWDWYLISGLYVNDIDAAFRADLMRYLVAVLLIGALGSVALVAIIRNVKRSLGGEPGYAADVAHAIAGGDLTQSVHVAPDDRGSMLLAMQTMQRRLVEAIRRIRGSTETIEEAVRQIAAGNLDLSSRTEEQAASLGETAASMEQLTATVKQNADNARQANRMADETSRVAAEGGDAVGQVVTTMQSIAESSSRVVDIIAVIEGIAFQTNILALNAAVEAARAGEQGRGFAVVAGEVRNLARRSADAAKEIKTLIEDSAGRVENGKALVEVAGAKMHTLVQSVERVGSIIHEISAASEEQSRGIEQVNIAIAQMDQTTQQNAAMVEEAAAAAQSMEEQARTLSDVVNAFRLSTAAV</sequence>
<dbReference type="InterPro" id="IPR004091">
    <property type="entry name" value="Chemotax_Me-accpt_rcpt_Me-site"/>
</dbReference>
<dbReference type="PRINTS" id="PR00260">
    <property type="entry name" value="CHEMTRNSDUCR"/>
</dbReference>
<dbReference type="Gene3D" id="3.30.450.20">
    <property type="entry name" value="PAS domain"/>
    <property type="match status" value="1"/>
</dbReference>
<dbReference type="EMBL" id="FXAH01000005">
    <property type="protein sequence ID" value="SMF31438.1"/>
    <property type="molecule type" value="Genomic_DNA"/>
</dbReference>
<feature type="transmembrane region" description="Helical" evidence="9">
    <location>
        <begin position="187"/>
        <end position="209"/>
    </location>
</feature>
<evidence type="ECO:0000256" key="7">
    <source>
        <dbReference type="ARBA" id="ARBA00029447"/>
    </source>
</evidence>
<evidence type="ECO:0000313" key="11">
    <source>
        <dbReference type="EMBL" id="SMF31438.1"/>
    </source>
</evidence>
<keyword evidence="3" id="KW-0488">Methylation</keyword>
<dbReference type="GO" id="GO:0006935">
    <property type="term" value="P:chemotaxis"/>
    <property type="evidence" value="ECO:0007669"/>
    <property type="project" value="InterPro"/>
</dbReference>
<evidence type="ECO:0000256" key="5">
    <source>
        <dbReference type="ARBA" id="ARBA00022989"/>
    </source>
</evidence>
<dbReference type="InterPro" id="IPR033480">
    <property type="entry name" value="sCache_2"/>
</dbReference>
<gene>
    <name evidence="11" type="ORF">SAMN06295900_105191</name>
</gene>
<comment type="subcellular location">
    <subcellularLocation>
        <location evidence="1">Cell membrane</location>
        <topology evidence="1">Multi-pass membrane protein</topology>
    </subcellularLocation>
</comment>
<dbReference type="Pfam" id="PF00015">
    <property type="entry name" value="MCPsignal"/>
    <property type="match status" value="1"/>
</dbReference>
<evidence type="ECO:0000256" key="6">
    <source>
        <dbReference type="ARBA" id="ARBA00023136"/>
    </source>
</evidence>
<reference evidence="12" key="1">
    <citation type="submission" date="2017-04" db="EMBL/GenBank/DDBJ databases">
        <authorList>
            <person name="Varghese N."/>
            <person name="Submissions S."/>
        </authorList>
    </citation>
    <scope>NUCLEOTIDE SEQUENCE [LARGE SCALE GENOMIC DNA]</scope>
    <source>
        <strain evidence="12">Ballard 720</strain>
    </source>
</reference>
<dbReference type="SUPFAM" id="SSF58104">
    <property type="entry name" value="Methyl-accepting chemotaxis protein (MCP) signaling domain"/>
    <property type="match status" value="1"/>
</dbReference>
<evidence type="ECO:0000256" key="9">
    <source>
        <dbReference type="SAM" id="Phobius"/>
    </source>
</evidence>
<evidence type="ECO:0000256" key="1">
    <source>
        <dbReference type="ARBA" id="ARBA00004651"/>
    </source>
</evidence>
<dbReference type="GO" id="GO:0005886">
    <property type="term" value="C:plasma membrane"/>
    <property type="evidence" value="ECO:0007669"/>
    <property type="project" value="UniProtKB-SubCell"/>
</dbReference>
<dbReference type="PANTHER" id="PTHR43531:SF14">
    <property type="entry name" value="METHYL-ACCEPTING CHEMOTAXIS PROTEIN I-RELATED"/>
    <property type="match status" value="1"/>
</dbReference>
<feature type="domain" description="Methyl-accepting transducer" evidence="10">
    <location>
        <begin position="270"/>
        <end position="499"/>
    </location>
</feature>
<dbReference type="STRING" id="28094.SAMN06295900_105191"/>
<dbReference type="AlphaFoldDB" id="A0A1X7EC82"/>
<organism evidence="11 12">
    <name type="scientific">Trinickia caryophylli</name>
    <name type="common">Paraburkholderia caryophylli</name>
    <dbReference type="NCBI Taxonomy" id="28094"/>
    <lineage>
        <taxon>Bacteria</taxon>
        <taxon>Pseudomonadati</taxon>
        <taxon>Pseudomonadota</taxon>
        <taxon>Betaproteobacteria</taxon>
        <taxon>Burkholderiales</taxon>
        <taxon>Burkholderiaceae</taxon>
        <taxon>Trinickia</taxon>
    </lineage>
</organism>
<dbReference type="Pfam" id="PF17200">
    <property type="entry name" value="sCache_2"/>
    <property type="match status" value="1"/>
</dbReference>
<dbReference type="SMART" id="SM00283">
    <property type="entry name" value="MA"/>
    <property type="match status" value="1"/>
</dbReference>
<accession>A0A1X7EC82</accession>
<dbReference type="InterPro" id="IPR004089">
    <property type="entry name" value="MCPsignal_dom"/>
</dbReference>
<evidence type="ECO:0000256" key="2">
    <source>
        <dbReference type="ARBA" id="ARBA00022475"/>
    </source>
</evidence>
<dbReference type="Proteomes" id="UP000192911">
    <property type="component" value="Unassembled WGS sequence"/>
</dbReference>
<dbReference type="PROSITE" id="PS50111">
    <property type="entry name" value="CHEMOTAXIS_TRANSDUC_2"/>
    <property type="match status" value="1"/>
</dbReference>
<dbReference type="PANTHER" id="PTHR43531">
    <property type="entry name" value="PROTEIN ICFG"/>
    <property type="match status" value="1"/>
</dbReference>
<keyword evidence="8" id="KW-0807">Transducer</keyword>
<evidence type="ECO:0000256" key="3">
    <source>
        <dbReference type="ARBA" id="ARBA00022481"/>
    </source>
</evidence>
<keyword evidence="12" id="KW-1185">Reference proteome</keyword>
<keyword evidence="5 9" id="KW-1133">Transmembrane helix</keyword>
<dbReference type="InterPro" id="IPR004090">
    <property type="entry name" value="Chemotax_Me-accpt_rcpt"/>
</dbReference>
<evidence type="ECO:0000313" key="12">
    <source>
        <dbReference type="Proteomes" id="UP000192911"/>
    </source>
</evidence>
<evidence type="ECO:0000256" key="4">
    <source>
        <dbReference type="ARBA" id="ARBA00022692"/>
    </source>
</evidence>
<dbReference type="PROSITE" id="PS00538">
    <property type="entry name" value="CHEMOTAXIS_TRANSDUC_1"/>
    <property type="match status" value="1"/>
</dbReference>
<keyword evidence="4 9" id="KW-0812">Transmembrane</keyword>
<protein>
    <submittedName>
        <fullName evidence="11">Methyl-accepting chemotaxis sensory transducer with Cache sensor</fullName>
    </submittedName>
</protein>
<keyword evidence="2" id="KW-1003">Cell membrane</keyword>
<evidence type="ECO:0000256" key="8">
    <source>
        <dbReference type="PROSITE-ProRule" id="PRU00284"/>
    </source>
</evidence>
<dbReference type="GO" id="GO:0007165">
    <property type="term" value="P:signal transduction"/>
    <property type="evidence" value="ECO:0007669"/>
    <property type="project" value="UniProtKB-KW"/>
</dbReference>
<proteinExistence type="inferred from homology"/>
<dbReference type="OrthoDB" id="8555762at2"/>
<comment type="similarity">
    <text evidence="7">Belongs to the methyl-accepting chemotaxis (MCP) protein family.</text>
</comment>
<dbReference type="Gene3D" id="1.10.287.950">
    <property type="entry name" value="Methyl-accepting chemotaxis protein"/>
    <property type="match status" value="1"/>
</dbReference>
<dbReference type="InterPro" id="IPR051310">
    <property type="entry name" value="MCP_chemotaxis"/>
</dbReference>
<keyword evidence="6 9" id="KW-0472">Membrane</keyword>
<name>A0A1X7EC82_TRICW</name>
<dbReference type="CDD" id="cd11386">
    <property type="entry name" value="MCP_signal"/>
    <property type="match status" value="1"/>
</dbReference>